<keyword evidence="2" id="KW-1185">Reference proteome</keyword>
<evidence type="ECO:0000313" key="2">
    <source>
        <dbReference type="Proteomes" id="UP001236585"/>
    </source>
</evidence>
<dbReference type="EMBL" id="CP126981">
    <property type="protein sequence ID" value="WIM88007.1"/>
    <property type="molecule type" value="Genomic_DNA"/>
</dbReference>
<organism evidence="1 2">
    <name type="scientific">Candidatus Mycobacterium wuenschmannii</name>
    <dbReference type="NCBI Taxonomy" id="3027808"/>
    <lineage>
        <taxon>Bacteria</taxon>
        <taxon>Bacillati</taxon>
        <taxon>Actinomycetota</taxon>
        <taxon>Actinomycetes</taxon>
        <taxon>Mycobacteriales</taxon>
        <taxon>Mycobacteriaceae</taxon>
        <taxon>Mycobacterium</taxon>
    </lineage>
</organism>
<gene>
    <name evidence="1" type="ORF">PT015_00265</name>
</gene>
<reference evidence="1 2" key="1">
    <citation type="journal article" date="2023" name="Microbiol. Resour. Announc.">
        <title>Complete Genome Sequence of Mycobacterium wuenschmanii, a novel Nontuberculous Mycobacterium Isolated from a captive population of Amazon Milk Frogs.</title>
        <authorList>
            <person name="Hicks J."/>
            <person name="Zeineldin M."/>
            <person name="Ward H."/>
            <person name="Wuenschmann A."/>
            <person name="Camp P."/>
            <person name="Farrell D."/>
            <person name="Lehman K."/>
            <person name="Thacker T."/>
            <person name="Cuthbert E."/>
        </authorList>
    </citation>
    <scope>NUCLEOTIDE SEQUENCE [LARGE SCALE GENOMIC DNA]</scope>
    <source>
        <strain evidence="1 2">Wuenschmanii</strain>
    </source>
</reference>
<sequence>MEGRDARLSYDDLVHVFKVALNRVLAGGIMPPITVLADARLTLALLGVCHAVRNGRPTPYPVSRACAAFAEFAAQHDKHQRSVDSRRLRAVR</sequence>
<protein>
    <submittedName>
        <fullName evidence="1">Uncharacterized protein</fullName>
    </submittedName>
</protein>
<name>A0ABY8VWY5_9MYCO</name>
<proteinExistence type="predicted"/>
<accession>A0ABY8VWY5</accession>
<evidence type="ECO:0000313" key="1">
    <source>
        <dbReference type="EMBL" id="WIM88007.1"/>
    </source>
</evidence>
<dbReference type="Proteomes" id="UP001236585">
    <property type="component" value="Chromosome"/>
</dbReference>
<dbReference type="RefSeq" id="WP_285187986.1">
    <property type="nucleotide sequence ID" value="NZ_CP126981.1"/>
</dbReference>